<name>A0AAV8VKY3_9CUCU</name>
<evidence type="ECO:0000313" key="2">
    <source>
        <dbReference type="Proteomes" id="UP001159042"/>
    </source>
</evidence>
<gene>
    <name evidence="1" type="ORF">NQ315_002799</name>
</gene>
<sequence>MDNTPQHTISQCSCGKRIYKNYYDLLGKIWNDALKKSNSGRMGSFCVRHTDEIILKDWKDQICFDEHPELLIHMDESSDDEEILTRDGD</sequence>
<organism evidence="1 2">
    <name type="scientific">Exocentrus adspersus</name>
    <dbReference type="NCBI Taxonomy" id="1586481"/>
    <lineage>
        <taxon>Eukaryota</taxon>
        <taxon>Metazoa</taxon>
        <taxon>Ecdysozoa</taxon>
        <taxon>Arthropoda</taxon>
        <taxon>Hexapoda</taxon>
        <taxon>Insecta</taxon>
        <taxon>Pterygota</taxon>
        <taxon>Neoptera</taxon>
        <taxon>Endopterygota</taxon>
        <taxon>Coleoptera</taxon>
        <taxon>Polyphaga</taxon>
        <taxon>Cucujiformia</taxon>
        <taxon>Chrysomeloidea</taxon>
        <taxon>Cerambycidae</taxon>
        <taxon>Lamiinae</taxon>
        <taxon>Acanthocinini</taxon>
        <taxon>Exocentrus</taxon>
    </lineage>
</organism>
<comment type="caution">
    <text evidence="1">The sequence shown here is derived from an EMBL/GenBank/DDBJ whole genome shotgun (WGS) entry which is preliminary data.</text>
</comment>
<accession>A0AAV8VKY3</accession>
<evidence type="ECO:0008006" key="3">
    <source>
        <dbReference type="Google" id="ProtNLM"/>
    </source>
</evidence>
<keyword evidence="2" id="KW-1185">Reference proteome</keyword>
<dbReference type="AlphaFoldDB" id="A0AAV8VKY3"/>
<protein>
    <recommendedName>
        <fullName evidence="3">THAP-type domain-containing protein</fullName>
    </recommendedName>
</protein>
<dbReference type="Proteomes" id="UP001159042">
    <property type="component" value="Unassembled WGS sequence"/>
</dbReference>
<proteinExistence type="predicted"/>
<evidence type="ECO:0000313" key="1">
    <source>
        <dbReference type="EMBL" id="KAJ8914526.1"/>
    </source>
</evidence>
<dbReference type="EMBL" id="JANEYG010000070">
    <property type="protein sequence ID" value="KAJ8914526.1"/>
    <property type="molecule type" value="Genomic_DNA"/>
</dbReference>
<reference evidence="1 2" key="1">
    <citation type="journal article" date="2023" name="Insect Mol. Biol.">
        <title>Genome sequencing provides insights into the evolution of gene families encoding plant cell wall-degrading enzymes in longhorned beetles.</title>
        <authorList>
            <person name="Shin N.R."/>
            <person name="Okamura Y."/>
            <person name="Kirsch R."/>
            <person name="Pauchet Y."/>
        </authorList>
    </citation>
    <scope>NUCLEOTIDE SEQUENCE [LARGE SCALE GENOMIC DNA]</scope>
    <source>
        <strain evidence="1">EAD_L_NR</strain>
    </source>
</reference>